<dbReference type="InterPro" id="IPR025110">
    <property type="entry name" value="AMP-bd_C"/>
</dbReference>
<gene>
    <name evidence="4" type="ORF">D9613_002157</name>
</gene>
<feature type="domain" description="AMP-binding enzyme C-terminal" evidence="3">
    <location>
        <begin position="476"/>
        <end position="563"/>
    </location>
</feature>
<evidence type="ECO:0000313" key="4">
    <source>
        <dbReference type="EMBL" id="KAF4623834.1"/>
    </source>
</evidence>
<dbReference type="InterPro" id="IPR020845">
    <property type="entry name" value="AMP-binding_CS"/>
</dbReference>
<evidence type="ECO:0000259" key="2">
    <source>
        <dbReference type="Pfam" id="PF00501"/>
    </source>
</evidence>
<dbReference type="PANTHER" id="PTHR24096">
    <property type="entry name" value="LONG-CHAIN-FATTY-ACID--COA LIGASE"/>
    <property type="match status" value="1"/>
</dbReference>
<accession>A0A8H4VXT0</accession>
<dbReference type="Proteomes" id="UP000521872">
    <property type="component" value="Unassembled WGS sequence"/>
</dbReference>
<comment type="caution">
    <text evidence="4">The sequence shown here is derived from an EMBL/GenBank/DDBJ whole genome shotgun (WGS) entry which is preliminary data.</text>
</comment>
<dbReference type="EMBL" id="JAACJL010000001">
    <property type="protein sequence ID" value="KAF4623834.1"/>
    <property type="molecule type" value="Genomic_DNA"/>
</dbReference>
<dbReference type="GO" id="GO:0016405">
    <property type="term" value="F:CoA-ligase activity"/>
    <property type="evidence" value="ECO:0007669"/>
    <property type="project" value="TreeGrafter"/>
</dbReference>
<feature type="domain" description="AMP-dependent synthetase/ligase" evidence="2">
    <location>
        <begin position="117"/>
        <end position="427"/>
    </location>
</feature>
<proteinExistence type="predicted"/>
<dbReference type="Pfam" id="PF13193">
    <property type="entry name" value="AMP-binding_C"/>
    <property type="match status" value="1"/>
</dbReference>
<keyword evidence="1" id="KW-0175">Coiled coil</keyword>
<dbReference type="Gene3D" id="3.30.300.30">
    <property type="match status" value="1"/>
</dbReference>
<evidence type="ECO:0000259" key="3">
    <source>
        <dbReference type="Pfam" id="PF13193"/>
    </source>
</evidence>
<protein>
    <submittedName>
        <fullName evidence="4">Uncharacterized protein</fullName>
    </submittedName>
</protein>
<evidence type="ECO:0000256" key="1">
    <source>
        <dbReference type="SAM" id="Coils"/>
    </source>
</evidence>
<dbReference type="InterPro" id="IPR000873">
    <property type="entry name" value="AMP-dep_synth/lig_dom"/>
</dbReference>
<reference evidence="4 5" key="1">
    <citation type="submission" date="2019-12" db="EMBL/GenBank/DDBJ databases">
        <authorList>
            <person name="Floudas D."/>
            <person name="Bentzer J."/>
            <person name="Ahren D."/>
            <person name="Johansson T."/>
            <person name="Persson P."/>
            <person name="Tunlid A."/>
        </authorList>
    </citation>
    <scope>NUCLEOTIDE SEQUENCE [LARGE SCALE GENOMIC DNA]</scope>
    <source>
        <strain evidence="4 5">CBS 102.39</strain>
    </source>
</reference>
<name>A0A8H4VXT0_9AGAR</name>
<dbReference type="Gene3D" id="3.40.50.980">
    <property type="match status" value="2"/>
</dbReference>
<dbReference type="InterPro" id="IPR045851">
    <property type="entry name" value="AMP-bd_C_sf"/>
</dbReference>
<evidence type="ECO:0000313" key="5">
    <source>
        <dbReference type="Proteomes" id="UP000521872"/>
    </source>
</evidence>
<dbReference type="Gene3D" id="2.30.38.10">
    <property type="entry name" value="Luciferase, Domain 3"/>
    <property type="match status" value="1"/>
</dbReference>
<dbReference type="PROSITE" id="PS00455">
    <property type="entry name" value="AMP_BINDING"/>
    <property type="match status" value="1"/>
</dbReference>
<feature type="coiled-coil region" evidence="1">
    <location>
        <begin position="515"/>
        <end position="542"/>
    </location>
</feature>
<dbReference type="SUPFAM" id="SSF56801">
    <property type="entry name" value="Acetyl-CoA synthetase-like"/>
    <property type="match status" value="1"/>
</dbReference>
<sequence length="586" mass="64102">MSEFRSPIPLPHIPDNLTISQFFLQPSTSTHSRPIRPSNVPFFINDRTGHGVTYEDAHRRTFGLANALSIKYNIGLRHCLPLESLQYLSHLSQVPRMLTTRSPSGLFIRLEGSSRKPANPSYTVDELKHQLTLTKAKLIAVHPDCLDVAKAAAAACGLSEKSFLLLDASPSGPHSDTETIDQLIAFGESKGENYSAIRLAPGEARRTVAFLSFSSGTTGKPKAVAIPHFSVIANVVQMAAHYRLNDPQTPAKCISPGDVVLGVLPFFHIYGLVVIMHYTLYAGASIVVMPKFNFTQFLDSISRHKISHLYVVPPQVVLLCKHPASQGRDFSHVKFCLSGAAPMNGDLMMQVSKLFTNAAIGQGYGLTETSTTICSLQHDRKLGTIGSAGALIPGIIAKVVKPDGTLASEGEQGELIVKGPAMAMGYYDNPAATAETFVDGWVRTGDEVIIRNLEVFVVDRLKEIMKVRGFQVAPAELEGHLLLHPDVADVCVVGIADEYSGEIPLAFIVPTANALERMNGDREKTEELKRKLEKHVSDHKIQYKWLAGGVEFIDAIPKNPSGKILRRVLREHAKTMKKPKALRSRL</sequence>
<dbReference type="AlphaFoldDB" id="A0A8H4VXT0"/>
<organism evidence="4 5">
    <name type="scientific">Agrocybe pediades</name>
    <dbReference type="NCBI Taxonomy" id="84607"/>
    <lineage>
        <taxon>Eukaryota</taxon>
        <taxon>Fungi</taxon>
        <taxon>Dikarya</taxon>
        <taxon>Basidiomycota</taxon>
        <taxon>Agaricomycotina</taxon>
        <taxon>Agaricomycetes</taxon>
        <taxon>Agaricomycetidae</taxon>
        <taxon>Agaricales</taxon>
        <taxon>Agaricineae</taxon>
        <taxon>Strophariaceae</taxon>
        <taxon>Agrocybe</taxon>
    </lineage>
</organism>
<keyword evidence="5" id="KW-1185">Reference proteome</keyword>
<dbReference type="PANTHER" id="PTHR24096:SF422">
    <property type="entry name" value="BCDNA.GH02901"/>
    <property type="match status" value="1"/>
</dbReference>
<dbReference type="Pfam" id="PF00501">
    <property type="entry name" value="AMP-binding"/>
    <property type="match status" value="1"/>
</dbReference>